<feature type="region of interest" description="Disordered" evidence="1">
    <location>
        <begin position="106"/>
        <end position="141"/>
    </location>
</feature>
<protein>
    <submittedName>
        <fullName evidence="2">Uncharacterized protein</fullName>
    </submittedName>
</protein>
<evidence type="ECO:0000313" key="2">
    <source>
        <dbReference type="EMBL" id="KAA8525266.1"/>
    </source>
</evidence>
<dbReference type="AlphaFoldDB" id="A0A5J5A5G2"/>
<accession>A0A5J5A5G2</accession>
<feature type="region of interest" description="Disordered" evidence="1">
    <location>
        <begin position="175"/>
        <end position="206"/>
    </location>
</feature>
<keyword evidence="3" id="KW-1185">Reference proteome</keyword>
<sequence length="252" mass="27925">MVDLSVFQMKPDDHPIVDYDVLSSPDHAMADDSFVPATYDEQEKRATEMAQGVTARFAISLHCDIPGSNDRMLVESDTDLLKMFDRHSGRKINIYVDTMSSTNAIPLVPSSSPNPLGTTDDSKPMTVSSETTEDEGSDIDDVYGFTSKDEVGVENLGSFKFHDFNPGVNVEVHSGDGLSDFESDDNIEYNPSSKSSNSDEDSVGKSTSKVFEQNLYGKEYHVSEGDKIVLKLGQLFENVDTFREVMRDFTNQ</sequence>
<feature type="compositionally biased region" description="Polar residues" evidence="1">
    <location>
        <begin position="106"/>
        <end position="130"/>
    </location>
</feature>
<organism evidence="2 3">
    <name type="scientific">Nyssa sinensis</name>
    <dbReference type="NCBI Taxonomy" id="561372"/>
    <lineage>
        <taxon>Eukaryota</taxon>
        <taxon>Viridiplantae</taxon>
        <taxon>Streptophyta</taxon>
        <taxon>Embryophyta</taxon>
        <taxon>Tracheophyta</taxon>
        <taxon>Spermatophyta</taxon>
        <taxon>Magnoliopsida</taxon>
        <taxon>eudicotyledons</taxon>
        <taxon>Gunneridae</taxon>
        <taxon>Pentapetalae</taxon>
        <taxon>asterids</taxon>
        <taxon>Cornales</taxon>
        <taxon>Nyssaceae</taxon>
        <taxon>Nyssa</taxon>
    </lineage>
</organism>
<proteinExistence type="predicted"/>
<evidence type="ECO:0000313" key="3">
    <source>
        <dbReference type="Proteomes" id="UP000325577"/>
    </source>
</evidence>
<dbReference type="EMBL" id="CM018046">
    <property type="protein sequence ID" value="KAA8525266.1"/>
    <property type="molecule type" value="Genomic_DNA"/>
</dbReference>
<evidence type="ECO:0000256" key="1">
    <source>
        <dbReference type="SAM" id="MobiDB-lite"/>
    </source>
</evidence>
<name>A0A5J5A5G2_9ASTE</name>
<feature type="compositionally biased region" description="Acidic residues" evidence="1">
    <location>
        <begin position="131"/>
        <end position="141"/>
    </location>
</feature>
<reference evidence="2 3" key="1">
    <citation type="submission" date="2019-09" db="EMBL/GenBank/DDBJ databases">
        <title>A chromosome-level genome assembly of the Chinese tupelo Nyssa sinensis.</title>
        <authorList>
            <person name="Yang X."/>
            <person name="Kang M."/>
            <person name="Yang Y."/>
            <person name="Xiong H."/>
            <person name="Wang M."/>
            <person name="Zhang Z."/>
            <person name="Wang Z."/>
            <person name="Wu H."/>
            <person name="Ma T."/>
            <person name="Liu J."/>
            <person name="Xi Z."/>
        </authorList>
    </citation>
    <scope>NUCLEOTIDE SEQUENCE [LARGE SCALE GENOMIC DNA]</scope>
    <source>
        <strain evidence="2">J267</strain>
        <tissue evidence="2">Leaf</tissue>
    </source>
</reference>
<gene>
    <name evidence="2" type="ORF">F0562_007121</name>
</gene>
<dbReference type="OrthoDB" id="1427903at2759"/>
<dbReference type="Proteomes" id="UP000325577">
    <property type="component" value="Linkage Group LG3"/>
</dbReference>